<dbReference type="InterPro" id="IPR004000">
    <property type="entry name" value="Actin"/>
</dbReference>
<comment type="caution">
    <text evidence="2">The sequence shown here is derived from an EMBL/GenBank/DDBJ whole genome shotgun (WGS) entry which is preliminary data.</text>
</comment>
<comment type="similarity">
    <text evidence="1">Belongs to the actin family.</text>
</comment>
<dbReference type="Gene3D" id="3.90.640.10">
    <property type="entry name" value="Actin, Chain A, domain 4"/>
    <property type="match status" value="1"/>
</dbReference>
<dbReference type="EMBL" id="JAPMOS010000203">
    <property type="protein sequence ID" value="KAJ4453906.1"/>
    <property type="molecule type" value="Genomic_DNA"/>
</dbReference>
<dbReference type="PANTHER" id="PTHR11937">
    <property type="entry name" value="ACTIN"/>
    <property type="match status" value="1"/>
</dbReference>
<gene>
    <name evidence="2" type="ORF">PAPYR_11510</name>
</gene>
<dbReference type="InterPro" id="IPR043129">
    <property type="entry name" value="ATPase_NBD"/>
</dbReference>
<dbReference type="SUPFAM" id="SSF53067">
    <property type="entry name" value="Actin-like ATPase domain"/>
    <property type="match status" value="2"/>
</dbReference>
<evidence type="ECO:0000313" key="2">
    <source>
        <dbReference type="EMBL" id="KAJ4453906.1"/>
    </source>
</evidence>
<dbReference type="Gene3D" id="3.30.420.40">
    <property type="match status" value="2"/>
</dbReference>
<evidence type="ECO:0000256" key="1">
    <source>
        <dbReference type="RuleBase" id="RU000487"/>
    </source>
</evidence>
<protein>
    <submittedName>
        <fullName evidence="2">Actin</fullName>
    </submittedName>
</protein>
<keyword evidence="3" id="KW-1185">Reference proteome</keyword>
<reference evidence="2" key="1">
    <citation type="journal article" date="2022" name="bioRxiv">
        <title>Genomics of Preaxostyla Flagellates Illuminates Evolutionary Transitions and the Path Towards Mitochondrial Loss.</title>
        <authorList>
            <person name="Novak L.V.F."/>
            <person name="Treitli S.C."/>
            <person name="Pyrih J."/>
            <person name="Halakuc P."/>
            <person name="Pipaliya S.V."/>
            <person name="Vacek V."/>
            <person name="Brzon O."/>
            <person name="Soukal P."/>
            <person name="Eme L."/>
            <person name="Dacks J.B."/>
            <person name="Karnkowska A."/>
            <person name="Elias M."/>
            <person name="Hampl V."/>
        </authorList>
    </citation>
    <scope>NUCLEOTIDE SEQUENCE</scope>
    <source>
        <strain evidence="2">RCP-MX</strain>
    </source>
</reference>
<accession>A0ABQ8U651</accession>
<sequence>MEERVVKTDSVVVIDNGGDSLKIGYEGEVHPHTEFSNAVGRMKVRPVDAGTGADKEYHIGGNITRNDELTLTFPVEYGMVVDWDDMEKVFRHAFVDELRIATEANPVLLTEAPLTPRYHREKMVQLMFENLEVPALYLLQSPVAALFANGDRGFVMSQHTCRTVLPDRPHDGPHDGAWSCGDLCDVSRCRTTGLVMDSGDGATHFVPVYEGTPLHGGIMRLDLGGRDLTDYFARLVAQRGYPFRFGPLMERAIMRDMKERMCFCSLDYQHDRARSRMQPSKYERPYELPDKARIDAAAAAPTLFNVGPERFYVPEAMFSPKKLHIESKGIHKLIRKSILRCDGDIRKELFANVILSGGNTMFKWLPERLQTALDGLDPTGIMRPKVDGRKERKSSAWIGASILAQHSIFRKMITREEYDETGPSIVDLKCF</sequence>
<proteinExistence type="inferred from homology"/>
<evidence type="ECO:0000313" key="3">
    <source>
        <dbReference type="Proteomes" id="UP001141327"/>
    </source>
</evidence>
<name>A0ABQ8U651_9EUKA</name>
<dbReference type="SMART" id="SM00268">
    <property type="entry name" value="ACTIN"/>
    <property type="match status" value="1"/>
</dbReference>
<dbReference type="Proteomes" id="UP001141327">
    <property type="component" value="Unassembled WGS sequence"/>
</dbReference>
<organism evidence="2 3">
    <name type="scientific">Paratrimastix pyriformis</name>
    <dbReference type="NCBI Taxonomy" id="342808"/>
    <lineage>
        <taxon>Eukaryota</taxon>
        <taxon>Metamonada</taxon>
        <taxon>Preaxostyla</taxon>
        <taxon>Paratrimastigidae</taxon>
        <taxon>Paratrimastix</taxon>
    </lineage>
</organism>
<dbReference type="Pfam" id="PF00022">
    <property type="entry name" value="Actin"/>
    <property type="match status" value="1"/>
</dbReference>
<dbReference type="PRINTS" id="PR00190">
    <property type="entry name" value="ACTIN"/>
</dbReference>